<reference evidence="1" key="1">
    <citation type="submission" date="2021-01" db="EMBL/GenBank/DDBJ databases">
        <authorList>
            <person name="Corre E."/>
            <person name="Pelletier E."/>
            <person name="Niang G."/>
            <person name="Scheremetjew M."/>
            <person name="Finn R."/>
            <person name="Kale V."/>
            <person name="Holt S."/>
            <person name="Cochrane G."/>
            <person name="Meng A."/>
            <person name="Brown T."/>
            <person name="Cohen L."/>
        </authorList>
    </citation>
    <scope>NUCLEOTIDE SEQUENCE</scope>
    <source>
        <strain evidence="1">Pbaha01</strain>
    </source>
</reference>
<accession>A0A7S0FM00</accession>
<name>A0A7S0FM00_9DINO</name>
<protein>
    <submittedName>
        <fullName evidence="1">Uncharacterized protein</fullName>
    </submittedName>
</protein>
<sequence length="109" mass="11634">MLDLSLLGNGGLELIFWNGIVTGGATCCRCATALEGDPGAFTVRGVFGTSRSFHGGCARCEWCDTRVSAAQRNFRPVWGKLKLRQKLKCVQCCGRDGDLPALDAAPANQ</sequence>
<organism evidence="1">
    <name type="scientific">Pyrodinium bahamense</name>
    <dbReference type="NCBI Taxonomy" id="73915"/>
    <lineage>
        <taxon>Eukaryota</taxon>
        <taxon>Sar</taxon>
        <taxon>Alveolata</taxon>
        <taxon>Dinophyceae</taxon>
        <taxon>Gonyaulacales</taxon>
        <taxon>Pyrocystaceae</taxon>
        <taxon>Pyrodinium</taxon>
    </lineage>
</organism>
<dbReference type="EMBL" id="HBEG01031076">
    <property type="protein sequence ID" value="CAD8368668.1"/>
    <property type="molecule type" value="Transcribed_RNA"/>
</dbReference>
<gene>
    <name evidence="1" type="ORF">PBAH0796_LOCUS18987</name>
</gene>
<dbReference type="AlphaFoldDB" id="A0A7S0FM00"/>
<proteinExistence type="predicted"/>
<evidence type="ECO:0000313" key="1">
    <source>
        <dbReference type="EMBL" id="CAD8368668.1"/>
    </source>
</evidence>